<dbReference type="AlphaFoldDB" id="L1JAU5"/>
<dbReference type="KEGG" id="gtt:GUITHDRAFT_152655"/>
<dbReference type="Proteomes" id="UP000011087">
    <property type="component" value="Unassembled WGS sequence"/>
</dbReference>
<organism evidence="3">
    <name type="scientific">Guillardia theta (strain CCMP2712)</name>
    <name type="common">Cryptophyte</name>
    <dbReference type="NCBI Taxonomy" id="905079"/>
    <lineage>
        <taxon>Eukaryota</taxon>
        <taxon>Cryptophyceae</taxon>
        <taxon>Pyrenomonadales</taxon>
        <taxon>Geminigeraceae</taxon>
        <taxon>Guillardia</taxon>
    </lineage>
</organism>
<evidence type="ECO:0000256" key="2">
    <source>
        <dbReference type="RuleBase" id="RU000363"/>
    </source>
</evidence>
<dbReference type="OMA" id="PPAEKYW"/>
<proteinExistence type="inferred from homology"/>
<dbReference type="PaxDb" id="55529-EKX45651"/>
<comment type="similarity">
    <text evidence="2">Belongs to the short-chain dehydrogenases/reductases (SDR) family.</text>
</comment>
<dbReference type="EMBL" id="JH992998">
    <property type="protein sequence ID" value="EKX45651.1"/>
    <property type="molecule type" value="Genomic_DNA"/>
</dbReference>
<dbReference type="PANTHER" id="PTHR43157">
    <property type="entry name" value="PHOSPHATIDYLINOSITOL-GLYCAN BIOSYNTHESIS CLASS F PROTEIN-RELATED"/>
    <property type="match status" value="1"/>
</dbReference>
<gene>
    <name evidence="3" type="ORF">GUITHDRAFT_152655</name>
</gene>
<sequence>MTPLVMSAQFDRRTFGKVAGGAAALVLGKKVLDGGDYTGTPDLTGQVAVVTGANTGLGKETCIRLAKLGAEVVLASRSKERGEKAEKEIRALTGSDKLSTMELDLASLKSIELFASELRSRHDKIDLLVNNAGVMAIPTREETKDGLERQIGINHFGHFHLTNLLLPQIKKASEKSGDARIINLSSDAHLIAFNGMNFDDLQSKSSYDPWKAYGQSKLANILFTKELQRRLGADSPVSAAAVHPGVVRTELGRNFFLPPELCSSLGSVDCKGQLPPAALVAGAVLLPLAVYTSRDPAQGAQTQVRCSVDPELKGKLGGRYFRDCHEAAPSPAAQDASAALKLWEISEELTGSKFNV</sequence>
<reference evidence="3 5" key="1">
    <citation type="journal article" date="2012" name="Nature">
        <title>Algal genomes reveal evolutionary mosaicism and the fate of nucleomorphs.</title>
        <authorList>
            <consortium name="DOE Joint Genome Institute"/>
            <person name="Curtis B.A."/>
            <person name="Tanifuji G."/>
            <person name="Burki F."/>
            <person name="Gruber A."/>
            <person name="Irimia M."/>
            <person name="Maruyama S."/>
            <person name="Arias M.C."/>
            <person name="Ball S.G."/>
            <person name="Gile G.H."/>
            <person name="Hirakawa Y."/>
            <person name="Hopkins J.F."/>
            <person name="Kuo A."/>
            <person name="Rensing S.A."/>
            <person name="Schmutz J."/>
            <person name="Symeonidi A."/>
            <person name="Elias M."/>
            <person name="Eveleigh R.J."/>
            <person name="Herman E.K."/>
            <person name="Klute M.J."/>
            <person name="Nakayama T."/>
            <person name="Obornik M."/>
            <person name="Reyes-Prieto A."/>
            <person name="Armbrust E.V."/>
            <person name="Aves S.J."/>
            <person name="Beiko R.G."/>
            <person name="Coutinho P."/>
            <person name="Dacks J.B."/>
            <person name="Durnford D.G."/>
            <person name="Fast N.M."/>
            <person name="Green B.R."/>
            <person name="Grisdale C.J."/>
            <person name="Hempel F."/>
            <person name="Henrissat B."/>
            <person name="Hoppner M.P."/>
            <person name="Ishida K."/>
            <person name="Kim E."/>
            <person name="Koreny L."/>
            <person name="Kroth P.G."/>
            <person name="Liu Y."/>
            <person name="Malik S.B."/>
            <person name="Maier U.G."/>
            <person name="McRose D."/>
            <person name="Mock T."/>
            <person name="Neilson J.A."/>
            <person name="Onodera N.T."/>
            <person name="Poole A.M."/>
            <person name="Pritham E.J."/>
            <person name="Richards T.A."/>
            <person name="Rocap G."/>
            <person name="Roy S.W."/>
            <person name="Sarai C."/>
            <person name="Schaack S."/>
            <person name="Shirato S."/>
            <person name="Slamovits C.H."/>
            <person name="Spencer D.F."/>
            <person name="Suzuki S."/>
            <person name="Worden A.Z."/>
            <person name="Zauner S."/>
            <person name="Barry K."/>
            <person name="Bell C."/>
            <person name="Bharti A.K."/>
            <person name="Crow J.A."/>
            <person name="Grimwood J."/>
            <person name="Kramer R."/>
            <person name="Lindquist E."/>
            <person name="Lucas S."/>
            <person name="Salamov A."/>
            <person name="McFadden G.I."/>
            <person name="Lane C.E."/>
            <person name="Keeling P.J."/>
            <person name="Gray M.W."/>
            <person name="Grigoriev I.V."/>
            <person name="Archibald J.M."/>
        </authorList>
    </citation>
    <scope>NUCLEOTIDE SEQUENCE</scope>
    <source>
        <strain evidence="3 5">CCMP2712</strain>
    </source>
</reference>
<dbReference type="Pfam" id="PF00106">
    <property type="entry name" value="adh_short"/>
    <property type="match status" value="1"/>
</dbReference>
<dbReference type="GeneID" id="17302251"/>
<reference evidence="5" key="2">
    <citation type="submission" date="2012-11" db="EMBL/GenBank/DDBJ databases">
        <authorList>
            <person name="Kuo A."/>
            <person name="Curtis B.A."/>
            <person name="Tanifuji G."/>
            <person name="Burki F."/>
            <person name="Gruber A."/>
            <person name="Irimia M."/>
            <person name="Maruyama S."/>
            <person name="Arias M.C."/>
            <person name="Ball S.G."/>
            <person name="Gile G.H."/>
            <person name="Hirakawa Y."/>
            <person name="Hopkins J.F."/>
            <person name="Rensing S.A."/>
            <person name="Schmutz J."/>
            <person name="Symeonidi A."/>
            <person name="Elias M."/>
            <person name="Eveleigh R.J."/>
            <person name="Herman E.K."/>
            <person name="Klute M.J."/>
            <person name="Nakayama T."/>
            <person name="Obornik M."/>
            <person name="Reyes-Prieto A."/>
            <person name="Armbrust E.V."/>
            <person name="Aves S.J."/>
            <person name="Beiko R.G."/>
            <person name="Coutinho P."/>
            <person name="Dacks J.B."/>
            <person name="Durnford D.G."/>
            <person name="Fast N.M."/>
            <person name="Green B.R."/>
            <person name="Grisdale C."/>
            <person name="Hempe F."/>
            <person name="Henrissat B."/>
            <person name="Hoppner M.P."/>
            <person name="Ishida K.-I."/>
            <person name="Kim E."/>
            <person name="Koreny L."/>
            <person name="Kroth P.G."/>
            <person name="Liu Y."/>
            <person name="Malik S.-B."/>
            <person name="Maier U.G."/>
            <person name="McRose D."/>
            <person name="Mock T."/>
            <person name="Neilson J.A."/>
            <person name="Onodera N.T."/>
            <person name="Poole A.M."/>
            <person name="Pritham E.J."/>
            <person name="Richards T.A."/>
            <person name="Rocap G."/>
            <person name="Roy S.W."/>
            <person name="Sarai C."/>
            <person name="Schaack S."/>
            <person name="Shirato S."/>
            <person name="Slamovits C.H."/>
            <person name="Spencer D.F."/>
            <person name="Suzuki S."/>
            <person name="Worden A.Z."/>
            <person name="Zauner S."/>
            <person name="Barry K."/>
            <person name="Bell C."/>
            <person name="Bharti A.K."/>
            <person name="Crow J.A."/>
            <person name="Grimwood J."/>
            <person name="Kramer R."/>
            <person name="Lindquist E."/>
            <person name="Lucas S."/>
            <person name="Salamov A."/>
            <person name="McFadden G.I."/>
            <person name="Lane C.E."/>
            <person name="Keeling P.J."/>
            <person name="Gray M.W."/>
            <person name="Grigoriev I.V."/>
            <person name="Archibald J.M."/>
        </authorList>
    </citation>
    <scope>NUCLEOTIDE SEQUENCE</scope>
    <source>
        <strain evidence="5">CCMP2712</strain>
    </source>
</reference>
<dbReference type="InterPro" id="IPR002347">
    <property type="entry name" value="SDR_fam"/>
</dbReference>
<accession>L1JAU5</accession>
<evidence type="ECO:0000313" key="3">
    <source>
        <dbReference type="EMBL" id="EKX45651.1"/>
    </source>
</evidence>
<keyword evidence="5" id="KW-1185">Reference proteome</keyword>
<dbReference type="PRINTS" id="PR00081">
    <property type="entry name" value="GDHRDH"/>
</dbReference>
<dbReference type="PANTHER" id="PTHR43157:SF31">
    <property type="entry name" value="PHOSPHATIDYLINOSITOL-GLYCAN BIOSYNTHESIS CLASS F PROTEIN"/>
    <property type="match status" value="1"/>
</dbReference>
<dbReference type="eggNOG" id="KOG1208">
    <property type="taxonomic scope" value="Eukaryota"/>
</dbReference>
<dbReference type="RefSeq" id="XP_005832631.1">
    <property type="nucleotide sequence ID" value="XM_005832574.1"/>
</dbReference>
<evidence type="ECO:0000313" key="5">
    <source>
        <dbReference type="Proteomes" id="UP000011087"/>
    </source>
</evidence>
<protein>
    <submittedName>
        <fullName evidence="3 4">Uncharacterized protein</fullName>
    </submittedName>
</protein>
<dbReference type="EnsemblProtists" id="EKX45651">
    <property type="protein sequence ID" value="EKX45651"/>
    <property type="gene ID" value="GUITHDRAFT_152655"/>
</dbReference>
<evidence type="ECO:0000256" key="1">
    <source>
        <dbReference type="ARBA" id="ARBA00023002"/>
    </source>
</evidence>
<dbReference type="OrthoDB" id="191139at2759"/>
<dbReference type="CDD" id="cd05327">
    <property type="entry name" value="retinol-DH_like_SDR_c_like"/>
    <property type="match status" value="1"/>
</dbReference>
<reference evidence="4" key="3">
    <citation type="submission" date="2016-03" db="UniProtKB">
        <authorList>
            <consortium name="EnsemblProtists"/>
        </authorList>
    </citation>
    <scope>IDENTIFICATION</scope>
</reference>
<dbReference type="SUPFAM" id="SSF51735">
    <property type="entry name" value="NAD(P)-binding Rossmann-fold domains"/>
    <property type="match status" value="1"/>
</dbReference>
<keyword evidence="1" id="KW-0560">Oxidoreductase</keyword>
<dbReference type="Gene3D" id="3.40.50.720">
    <property type="entry name" value="NAD(P)-binding Rossmann-like Domain"/>
    <property type="match status" value="1"/>
</dbReference>
<dbReference type="PRINTS" id="PR00080">
    <property type="entry name" value="SDRFAMILY"/>
</dbReference>
<dbReference type="InterPro" id="IPR036291">
    <property type="entry name" value="NAD(P)-bd_dom_sf"/>
</dbReference>
<dbReference type="HOGENOM" id="CLU_010194_44_2_1"/>
<evidence type="ECO:0000313" key="4">
    <source>
        <dbReference type="EnsemblProtists" id="EKX45651"/>
    </source>
</evidence>
<name>L1JAU5_GUITC</name>
<dbReference type="GO" id="GO:0016491">
    <property type="term" value="F:oxidoreductase activity"/>
    <property type="evidence" value="ECO:0007669"/>
    <property type="project" value="UniProtKB-KW"/>
</dbReference>
<dbReference type="STRING" id="905079.L1JAU5"/>